<keyword evidence="7" id="KW-0520">NAD</keyword>
<comment type="similarity">
    <text evidence="2">Belongs to the 3-hydroxyacyl-CoA dehydrogenase family.</text>
</comment>
<reference evidence="13 14" key="1">
    <citation type="submission" date="2016-10" db="EMBL/GenBank/DDBJ databases">
        <authorList>
            <person name="de Groot N.N."/>
        </authorList>
    </citation>
    <scope>NUCLEOTIDE SEQUENCE [LARGE SCALE GENOMIC DNA]</scope>
    <source>
        <strain evidence="13 14">DSM 19981</strain>
    </source>
</reference>
<gene>
    <name evidence="13" type="ORF">SAMN02745775_102655</name>
</gene>
<dbReference type="EC" id="1.1.1.45" evidence="8"/>
<evidence type="ECO:0000256" key="3">
    <source>
        <dbReference type="ARBA" id="ARBA00011738"/>
    </source>
</evidence>
<dbReference type="EMBL" id="FOSQ01000002">
    <property type="protein sequence ID" value="SFK46191.1"/>
    <property type="molecule type" value="Genomic_DNA"/>
</dbReference>
<protein>
    <recommendedName>
        <fullName evidence="9">L-gulonate 3-dehydrogenase</fullName>
        <ecNumber evidence="8">1.1.1.45</ecNumber>
    </recommendedName>
    <alternativeName>
        <fullName evidence="9">L-gulonate 3-dehydrogenase</fullName>
    </alternativeName>
</protein>
<organism evidence="13 14">
    <name type="scientific">Falsiroseomonas stagni DSM 19981</name>
    <dbReference type="NCBI Taxonomy" id="1123062"/>
    <lineage>
        <taxon>Bacteria</taxon>
        <taxon>Pseudomonadati</taxon>
        <taxon>Pseudomonadota</taxon>
        <taxon>Alphaproteobacteria</taxon>
        <taxon>Acetobacterales</taxon>
        <taxon>Roseomonadaceae</taxon>
        <taxon>Falsiroseomonas</taxon>
    </lineage>
</organism>
<dbReference type="AlphaFoldDB" id="A0A1I3ZR93"/>
<dbReference type="Pfam" id="PF00725">
    <property type="entry name" value="3HCDH"/>
    <property type="match status" value="1"/>
</dbReference>
<evidence type="ECO:0000313" key="13">
    <source>
        <dbReference type="EMBL" id="SFK46191.1"/>
    </source>
</evidence>
<dbReference type="STRING" id="1123062.SAMN02745775_102655"/>
<evidence type="ECO:0000256" key="4">
    <source>
        <dbReference type="ARBA" id="ARBA00022490"/>
    </source>
</evidence>
<dbReference type="InterPro" id="IPR006108">
    <property type="entry name" value="3HC_DH_C"/>
</dbReference>
<evidence type="ECO:0000256" key="10">
    <source>
        <dbReference type="PIRSR" id="PIRSR000105-1"/>
    </source>
</evidence>
<evidence type="ECO:0000256" key="8">
    <source>
        <dbReference type="ARBA" id="ARBA00038962"/>
    </source>
</evidence>
<dbReference type="Proteomes" id="UP000199473">
    <property type="component" value="Unassembled WGS sequence"/>
</dbReference>
<evidence type="ECO:0000256" key="7">
    <source>
        <dbReference type="ARBA" id="ARBA00023027"/>
    </source>
</evidence>
<dbReference type="InterPro" id="IPR006176">
    <property type="entry name" value="3-OHacyl-CoA_DH_NAD-bd"/>
</dbReference>
<accession>A0A1I3ZR93</accession>
<proteinExistence type="inferred from homology"/>
<dbReference type="InterPro" id="IPR036291">
    <property type="entry name" value="NAD(P)-bd_dom_sf"/>
</dbReference>
<evidence type="ECO:0000259" key="11">
    <source>
        <dbReference type="Pfam" id="PF00725"/>
    </source>
</evidence>
<dbReference type="GO" id="GO:0005737">
    <property type="term" value="C:cytoplasm"/>
    <property type="evidence" value="ECO:0007669"/>
    <property type="project" value="UniProtKB-SubCell"/>
</dbReference>
<keyword evidence="4" id="KW-0963">Cytoplasm</keyword>
<feature type="site" description="Important for catalytic activity" evidence="10">
    <location>
        <position position="136"/>
    </location>
</feature>
<keyword evidence="5" id="KW-0597">Phosphoprotein</keyword>
<dbReference type="NCBIfam" id="NF006125">
    <property type="entry name" value="PRK08269.1"/>
    <property type="match status" value="1"/>
</dbReference>
<dbReference type="PANTHER" id="PTHR48075:SF1">
    <property type="entry name" value="LAMBDA-CRYSTALLIN HOMOLOG"/>
    <property type="match status" value="1"/>
</dbReference>
<feature type="domain" description="3-hydroxyacyl-CoA dehydrogenase C-terminal" evidence="11">
    <location>
        <begin position="182"/>
        <end position="279"/>
    </location>
</feature>
<dbReference type="Gene3D" id="1.10.1040.10">
    <property type="entry name" value="N-(1-d-carboxylethyl)-l-norvaline Dehydrogenase, domain 2"/>
    <property type="match status" value="1"/>
</dbReference>
<evidence type="ECO:0000256" key="5">
    <source>
        <dbReference type="ARBA" id="ARBA00022553"/>
    </source>
</evidence>
<comment type="subunit">
    <text evidence="3">Homodimer.</text>
</comment>
<dbReference type="Pfam" id="PF02737">
    <property type="entry name" value="3HCDH_N"/>
    <property type="match status" value="1"/>
</dbReference>
<name>A0A1I3ZR93_9PROT</name>
<evidence type="ECO:0000259" key="12">
    <source>
        <dbReference type="Pfam" id="PF02737"/>
    </source>
</evidence>
<dbReference type="GO" id="GO:0050104">
    <property type="term" value="F:L-gulonate 3-dehydrogenase activity"/>
    <property type="evidence" value="ECO:0007669"/>
    <property type="project" value="UniProtKB-EC"/>
</dbReference>
<dbReference type="GO" id="GO:0006631">
    <property type="term" value="P:fatty acid metabolic process"/>
    <property type="evidence" value="ECO:0007669"/>
    <property type="project" value="InterPro"/>
</dbReference>
<evidence type="ECO:0000256" key="2">
    <source>
        <dbReference type="ARBA" id="ARBA00009463"/>
    </source>
</evidence>
<comment type="subcellular location">
    <subcellularLocation>
        <location evidence="1">Cytoplasm</location>
    </subcellularLocation>
</comment>
<evidence type="ECO:0000256" key="6">
    <source>
        <dbReference type="ARBA" id="ARBA00023002"/>
    </source>
</evidence>
<sequence>MGRGIAVQFAYAGHAVTLFDLRPRPPEDFAKLAASAHAEIATTLAMLADLGLGDPGAVPAIAARVTVLPAAEAAGLRDMPVVFEGVPEILALKREALAQAAALMAPGAILASTTSTIMVDDLSSAVPHPARFLNAHWLNPAYLVPLVEISPGVGTDADVTTRLMQLLESVGKVPVRCAASPGFIIPRIQALAMNEAARLVEEGVASAEDVDRALRYGFGFRFGVLGMLEFIDWGGVDILHHASRYLESALGDARYRAPAIVGQHMAEGRLGMGTGSGFLPWGEMDIPAHKRRRLGEMIARLRAEGLARPPVLPPA</sequence>
<dbReference type="InterPro" id="IPR013328">
    <property type="entry name" value="6PGD_dom2"/>
</dbReference>
<dbReference type="GO" id="GO:0070403">
    <property type="term" value="F:NAD+ binding"/>
    <property type="evidence" value="ECO:0007669"/>
    <property type="project" value="InterPro"/>
</dbReference>
<dbReference type="SUPFAM" id="SSF51735">
    <property type="entry name" value="NAD(P)-binding Rossmann-fold domains"/>
    <property type="match status" value="1"/>
</dbReference>
<dbReference type="Gene3D" id="3.40.50.720">
    <property type="entry name" value="NAD(P)-binding Rossmann-like Domain"/>
    <property type="match status" value="1"/>
</dbReference>
<dbReference type="PANTHER" id="PTHR48075">
    <property type="entry name" value="3-HYDROXYACYL-COA DEHYDROGENASE FAMILY PROTEIN"/>
    <property type="match status" value="1"/>
</dbReference>
<evidence type="ECO:0000313" key="14">
    <source>
        <dbReference type="Proteomes" id="UP000199473"/>
    </source>
</evidence>
<dbReference type="InterPro" id="IPR022694">
    <property type="entry name" value="3-OHacyl-CoA_DH"/>
</dbReference>
<keyword evidence="6" id="KW-0560">Oxidoreductase</keyword>
<feature type="domain" description="3-hydroxyacyl-CoA dehydrogenase NAD binding" evidence="12">
    <location>
        <begin position="1"/>
        <end position="178"/>
    </location>
</feature>
<dbReference type="SUPFAM" id="SSF48179">
    <property type="entry name" value="6-phosphogluconate dehydrogenase C-terminal domain-like"/>
    <property type="match status" value="1"/>
</dbReference>
<keyword evidence="14" id="KW-1185">Reference proteome</keyword>
<evidence type="ECO:0000256" key="9">
    <source>
        <dbReference type="ARBA" id="ARBA00042709"/>
    </source>
</evidence>
<dbReference type="PIRSF" id="PIRSF000105">
    <property type="entry name" value="HCDH"/>
    <property type="match status" value="1"/>
</dbReference>
<dbReference type="InterPro" id="IPR008927">
    <property type="entry name" value="6-PGluconate_DH-like_C_sf"/>
</dbReference>
<evidence type="ECO:0000256" key="1">
    <source>
        <dbReference type="ARBA" id="ARBA00004496"/>
    </source>
</evidence>